<evidence type="ECO:0000256" key="1">
    <source>
        <dbReference type="SAM" id="SignalP"/>
    </source>
</evidence>
<evidence type="ECO:0000313" key="2">
    <source>
        <dbReference type="EMBL" id="KOS42941.1"/>
    </source>
</evidence>
<reference evidence="2 3" key="1">
    <citation type="submission" date="2015-08" db="EMBL/GenBank/DDBJ databases">
        <title>Genome sequencing of Penicillium nordicum.</title>
        <authorList>
            <person name="Nguyen H.D."/>
            <person name="Seifert K.A."/>
        </authorList>
    </citation>
    <scope>NUCLEOTIDE SEQUENCE [LARGE SCALE GENOMIC DNA]</scope>
    <source>
        <strain evidence="2 3">DAOMC 185683</strain>
    </source>
</reference>
<feature type="signal peptide" evidence="1">
    <location>
        <begin position="1"/>
        <end position="18"/>
    </location>
</feature>
<keyword evidence="1" id="KW-0732">Signal</keyword>
<dbReference type="AlphaFoldDB" id="A0A0M8P8J9"/>
<sequence length="184" mass="20179">MFPIFAILLATIPTLVWGLDQTTYNQNVGRLNSIAYLGIPYNGCVACVNVELADGLKPEISINPDAANVWMFKCCFSKSLGITSPCGDAYGYALGAGSLFFDTDQHIYHLKTSQSPRRRSKSFISIPHSILIYLCNICNVQTRKISADPKLTLKAKPSIAGIPDIQVSAHAPFKQFKFCQSLNS</sequence>
<accession>A0A0M8P8J9</accession>
<dbReference type="Proteomes" id="UP000037696">
    <property type="component" value="Unassembled WGS sequence"/>
</dbReference>
<comment type="caution">
    <text evidence="2">The sequence shown here is derived from an EMBL/GenBank/DDBJ whole genome shotgun (WGS) entry which is preliminary data.</text>
</comment>
<name>A0A0M8P8J9_9EURO</name>
<protein>
    <submittedName>
        <fullName evidence="2">Uncharacterized protein</fullName>
    </submittedName>
</protein>
<evidence type="ECO:0000313" key="3">
    <source>
        <dbReference type="Proteomes" id="UP000037696"/>
    </source>
</evidence>
<organism evidence="2 3">
    <name type="scientific">Penicillium nordicum</name>
    <dbReference type="NCBI Taxonomy" id="229535"/>
    <lineage>
        <taxon>Eukaryota</taxon>
        <taxon>Fungi</taxon>
        <taxon>Dikarya</taxon>
        <taxon>Ascomycota</taxon>
        <taxon>Pezizomycotina</taxon>
        <taxon>Eurotiomycetes</taxon>
        <taxon>Eurotiomycetidae</taxon>
        <taxon>Eurotiales</taxon>
        <taxon>Aspergillaceae</taxon>
        <taxon>Penicillium</taxon>
    </lineage>
</organism>
<dbReference type="OrthoDB" id="10380492at2759"/>
<dbReference type="EMBL" id="LHQQ01000093">
    <property type="protein sequence ID" value="KOS42941.1"/>
    <property type="molecule type" value="Genomic_DNA"/>
</dbReference>
<gene>
    <name evidence="2" type="ORF">ACN38_g6170</name>
</gene>
<keyword evidence="3" id="KW-1185">Reference proteome</keyword>
<proteinExistence type="predicted"/>
<feature type="chain" id="PRO_5005819540" evidence="1">
    <location>
        <begin position="19"/>
        <end position="184"/>
    </location>
</feature>